<dbReference type="Proteomes" id="UP000605427">
    <property type="component" value="Unassembled WGS sequence"/>
</dbReference>
<dbReference type="GO" id="GO:0008233">
    <property type="term" value="F:peptidase activity"/>
    <property type="evidence" value="ECO:0007669"/>
    <property type="project" value="UniProtKB-KW"/>
</dbReference>
<keyword evidence="1" id="KW-0472">Membrane</keyword>
<keyword evidence="3" id="KW-0378">Hydrolase</keyword>
<accession>A0ABQ1ZPG8</accession>
<feature type="transmembrane region" description="Helical" evidence="1">
    <location>
        <begin position="120"/>
        <end position="139"/>
    </location>
</feature>
<comment type="caution">
    <text evidence="3">The sequence shown here is derived from an EMBL/GenBank/DDBJ whole genome shotgun (WGS) entry which is preliminary data.</text>
</comment>
<dbReference type="EMBL" id="BMDD01000001">
    <property type="protein sequence ID" value="GGH71496.1"/>
    <property type="molecule type" value="Genomic_DNA"/>
</dbReference>
<keyword evidence="1" id="KW-1133">Transmembrane helix</keyword>
<evidence type="ECO:0000313" key="3">
    <source>
        <dbReference type="EMBL" id="GGH71496.1"/>
    </source>
</evidence>
<proteinExistence type="predicted"/>
<sequence length="285" mass="30275">MNEKSSKLASFFQHPLVWMPIGFILLVLCNGLLGPMIGSTDIPFVVSMSLVSGIVCVAAYILIMKVIARRRLSELTLGQAGRETLLGIGTGILFIGISVLIIMAFGGYSFHRSPAGSTGVLIAGLLLFASAALFEELVFRGLLVQGIERLSGSWVALALTSIFFGGVHLANPNATLLSAAAIAVEAGLLLGAAFLWRRNLWFVTGLHFAWNSCVSLLGIPVSGIDSAGLFEVRVAGSDLLTGGAFGIEASIVPVIVGLLLSLWMVARAHTAGHWRSFRNRRQDIV</sequence>
<organism evidence="3 4">
    <name type="scientific">Saccharibacillus endophyticus</name>
    <dbReference type="NCBI Taxonomy" id="2060666"/>
    <lineage>
        <taxon>Bacteria</taxon>
        <taxon>Bacillati</taxon>
        <taxon>Bacillota</taxon>
        <taxon>Bacilli</taxon>
        <taxon>Bacillales</taxon>
        <taxon>Paenibacillaceae</taxon>
        <taxon>Saccharibacillus</taxon>
    </lineage>
</organism>
<feature type="domain" description="CAAX prenyl protease 2/Lysostaphin resistance protein A-like" evidence="2">
    <location>
        <begin position="120"/>
        <end position="212"/>
    </location>
</feature>
<dbReference type="InterPro" id="IPR003675">
    <property type="entry name" value="Rce1/LyrA-like_dom"/>
</dbReference>
<keyword evidence="1" id="KW-0812">Transmembrane</keyword>
<evidence type="ECO:0000313" key="4">
    <source>
        <dbReference type="Proteomes" id="UP000605427"/>
    </source>
</evidence>
<dbReference type="PANTHER" id="PTHR39430:SF1">
    <property type="entry name" value="PROTEASE"/>
    <property type="match status" value="1"/>
</dbReference>
<feature type="transmembrane region" description="Helical" evidence="1">
    <location>
        <begin position="242"/>
        <end position="266"/>
    </location>
</feature>
<evidence type="ECO:0000256" key="1">
    <source>
        <dbReference type="SAM" id="Phobius"/>
    </source>
</evidence>
<feature type="transmembrane region" description="Helical" evidence="1">
    <location>
        <begin position="151"/>
        <end position="170"/>
    </location>
</feature>
<dbReference type="PANTHER" id="PTHR39430">
    <property type="entry name" value="MEMBRANE-ASSOCIATED PROTEASE-RELATED"/>
    <property type="match status" value="1"/>
</dbReference>
<keyword evidence="3" id="KW-0645">Protease</keyword>
<feature type="transmembrane region" description="Helical" evidence="1">
    <location>
        <begin position="84"/>
        <end position="108"/>
    </location>
</feature>
<keyword evidence="4" id="KW-1185">Reference proteome</keyword>
<gene>
    <name evidence="3" type="ORF">GCM10007362_08670</name>
</gene>
<feature type="transmembrane region" description="Helical" evidence="1">
    <location>
        <begin position="208"/>
        <end position="230"/>
    </location>
</feature>
<protein>
    <submittedName>
        <fullName evidence="3">CAAX amino protease</fullName>
    </submittedName>
</protein>
<reference evidence="4" key="1">
    <citation type="journal article" date="2019" name="Int. J. Syst. Evol. Microbiol.">
        <title>The Global Catalogue of Microorganisms (GCM) 10K type strain sequencing project: providing services to taxonomists for standard genome sequencing and annotation.</title>
        <authorList>
            <consortium name="The Broad Institute Genomics Platform"/>
            <consortium name="The Broad Institute Genome Sequencing Center for Infectious Disease"/>
            <person name="Wu L."/>
            <person name="Ma J."/>
        </authorList>
    </citation>
    <scope>NUCLEOTIDE SEQUENCE [LARGE SCALE GENOMIC DNA]</scope>
    <source>
        <strain evidence="4">CCM 8702</strain>
    </source>
</reference>
<name>A0ABQ1ZPG8_9BACL</name>
<dbReference type="GO" id="GO:0006508">
    <property type="term" value="P:proteolysis"/>
    <property type="evidence" value="ECO:0007669"/>
    <property type="project" value="UniProtKB-KW"/>
</dbReference>
<evidence type="ECO:0000259" key="2">
    <source>
        <dbReference type="Pfam" id="PF02517"/>
    </source>
</evidence>
<feature type="transmembrane region" description="Helical" evidence="1">
    <location>
        <begin position="44"/>
        <end position="63"/>
    </location>
</feature>
<dbReference type="RefSeq" id="WP_172239575.1">
    <property type="nucleotide sequence ID" value="NZ_BMDD01000001.1"/>
</dbReference>
<dbReference type="Pfam" id="PF02517">
    <property type="entry name" value="Rce1-like"/>
    <property type="match status" value="1"/>
</dbReference>
<feature type="transmembrane region" description="Helical" evidence="1">
    <location>
        <begin position="16"/>
        <end position="38"/>
    </location>
</feature>
<feature type="transmembrane region" description="Helical" evidence="1">
    <location>
        <begin position="176"/>
        <end position="196"/>
    </location>
</feature>